<comment type="caution">
    <text evidence="1">The sequence shown here is derived from an EMBL/GenBank/DDBJ whole genome shotgun (WGS) entry which is preliminary data.</text>
</comment>
<keyword evidence="2" id="KW-1185">Reference proteome</keyword>
<dbReference type="Proteomes" id="UP000312784">
    <property type="component" value="Unassembled WGS sequence"/>
</dbReference>
<dbReference type="Pfam" id="PF06059">
    <property type="entry name" value="DUF930"/>
    <property type="match status" value="1"/>
</dbReference>
<proteinExistence type="predicted"/>
<name>A0ABY2XYD4_9HYPH</name>
<reference evidence="1 2" key="1">
    <citation type="submission" date="2019-06" db="EMBL/GenBank/DDBJ databases">
        <title>Ochrobactrum cricket sp.nov., isolated from the insect Teleogryllus occipitalis living in deserted cropland.</title>
        <authorList>
            <person name="Hu M."/>
        </authorList>
    </citation>
    <scope>NUCLEOTIDE SEQUENCE [LARGE SCALE GENOMIC DNA]</scope>
    <source>
        <strain evidence="1 2">LCB8</strain>
    </source>
</reference>
<sequence length="122" mass="14107">MPLPLQSVTVAHSMDARVRSQLIRLDPLTRLEQRCNLEAMERITRENHHYDVDKVLAYAYSDPTIKSRGIQAQGAAMRSRGVWYKLSYSCRTKDNYLGIVSFNYNIGGVIPKKDWDHHYLVP</sequence>
<dbReference type="EMBL" id="VEWL01000025">
    <property type="protein sequence ID" value="TNV09563.1"/>
    <property type="molecule type" value="Genomic_DNA"/>
</dbReference>
<organism evidence="1 2">
    <name type="scientific">Ochrobactrum teleogrylli</name>
    <dbReference type="NCBI Taxonomy" id="2479765"/>
    <lineage>
        <taxon>Bacteria</taxon>
        <taxon>Pseudomonadati</taxon>
        <taxon>Pseudomonadota</taxon>
        <taxon>Alphaproteobacteria</taxon>
        <taxon>Hyphomicrobiales</taxon>
        <taxon>Brucellaceae</taxon>
        <taxon>Brucella/Ochrobactrum group</taxon>
        <taxon>Ochrobactrum</taxon>
    </lineage>
</organism>
<gene>
    <name evidence="1" type="ORF">FIC94_21825</name>
</gene>
<evidence type="ECO:0000313" key="1">
    <source>
        <dbReference type="EMBL" id="TNV09563.1"/>
    </source>
</evidence>
<dbReference type="InterPro" id="IPR009273">
    <property type="entry name" value="DUF930"/>
</dbReference>
<evidence type="ECO:0000313" key="2">
    <source>
        <dbReference type="Proteomes" id="UP000312784"/>
    </source>
</evidence>
<accession>A0ABY2XYD4</accession>
<protein>
    <submittedName>
        <fullName evidence="1">DUF930 domain-containing protein</fullName>
    </submittedName>
</protein>